<dbReference type="OrthoDB" id="370501at2759"/>
<dbReference type="GeneID" id="24269764"/>
<organism evidence="2 3">
    <name type="scientific">Plasmodium fragile</name>
    <dbReference type="NCBI Taxonomy" id="5857"/>
    <lineage>
        <taxon>Eukaryota</taxon>
        <taxon>Sar</taxon>
        <taxon>Alveolata</taxon>
        <taxon>Apicomplexa</taxon>
        <taxon>Aconoidasida</taxon>
        <taxon>Haemosporida</taxon>
        <taxon>Plasmodiidae</taxon>
        <taxon>Plasmodium</taxon>
        <taxon>Plasmodium (Plasmodium)</taxon>
    </lineage>
</organism>
<feature type="compositionally biased region" description="Polar residues" evidence="1">
    <location>
        <begin position="366"/>
        <end position="378"/>
    </location>
</feature>
<dbReference type="OMA" id="NIFHEYI"/>
<evidence type="ECO:0000313" key="3">
    <source>
        <dbReference type="Proteomes" id="UP000054561"/>
    </source>
</evidence>
<evidence type="ECO:0000313" key="2">
    <source>
        <dbReference type="EMBL" id="KJP85918.1"/>
    </source>
</evidence>
<keyword evidence="3" id="KW-1185">Reference proteome</keyword>
<sequence length="1145" mass="132984">MFIASYFDRRDKLQEKKEHKVHNEEGKRNKIENVLKNALHTYKGKNETTHNREEKEEIKKILLEFLKRKLKKTKRRSIIKPPSPDYYQHSSSYRPEEENSNCGKHDSPDEFTSDSEIEPTIKENKNLKHCAQKITLLNTILTYDKLKDMNIQEVYRTIDTYIDESQREIKEINGKLEKSAEKELRIGRENLSNLCSIKKELAKNKILQTETEGSSNAIEHMISEMKMIQKLTKQKEYIVILKNSLIRLDYAKKCAVSRNYDETLSIILDITRKFHSFKKNGKEQIAKGIQFFLPILTEYYMSRTQFLLSSISWGNNISNVLTNALEQLLNDFADGDDEYSFNAEQEFPIFAEKRPSAGGTPHEYTTEGNGNDTALSNNHSEDKAKMLQEKIKSAVIFNSTYISLLEKESHEFVHTLISWNLMQRIDDYLKGQKNRADNFSHHRCDCPVKFIDQMANSIITFFRSFFQNEKSPLFKIDKPEWGLKYLFYQSVISNTILKMFLKFVHEGDFEGSVVMGQALHDVLGCSGEGGNEGSCERSNEHTDEHRGSRSSEDPSMAQRRSLTQDSSPPSGGGYGTSEDSQHDEDKIDIKRLYRTYSMMSSEKKEHILYDITNCEQVIRKLNFRIITECRLYILSRCAYFIQLYHVEENKSEIKKAFLNFIHNVLMLYKKWMLYDEINCKHLLDDFLNNTFVRVLDVEKFAPGAQKKESSSGGSQDADAGLVTSSATDVATGEVTGTVAYESNERNIQELLKSRTEEPNEVKGVYMRNFFLLIEKDFLVDILKDMATNNCCVKLKNKIILEEADCVSEYVHIFIELLKKVTKRMALFHHAEGGGGEPQDGSYTARCDRFVEEYLHQVVKELLLIVKDEFRHHWNSINDLIGECSKTCLLYVSFCSINKFLAIFQNKKYLKETISSFNQLEKKMMNNFLDAFYHFISIRMYNLFSTNNIFHEYILSNLFKMKKCLPDDLFQNLCSKILQKLDSKILSFLMNQRNTYLHNECIFNTFISNASLILHQLDDLHMKTEGGDGETCPMPRLEEIVHLMTDDVDILKKRIHQLKSNYNLLIYNRNKNWLVQVTKITNALLRDDDEEDSSDEHAPLHSLRGKEDANKACKISLKKIKALLLKRPDIRQIAEKSIVIQEFIQV</sequence>
<protein>
    <submittedName>
        <fullName evidence="2">Uncharacterized protein</fullName>
    </submittedName>
</protein>
<dbReference type="RefSeq" id="XP_012337483.1">
    <property type="nucleotide sequence ID" value="XM_012482060.1"/>
</dbReference>
<dbReference type="AlphaFoldDB" id="A0A0D9QG04"/>
<gene>
    <name evidence="2" type="ORF">AK88_04450</name>
</gene>
<proteinExistence type="predicted"/>
<dbReference type="VEuPathDB" id="PlasmoDB:AK88_04450"/>
<feature type="compositionally biased region" description="Basic and acidic residues" evidence="1">
    <location>
        <begin position="534"/>
        <end position="552"/>
    </location>
</feature>
<evidence type="ECO:0000256" key="1">
    <source>
        <dbReference type="SAM" id="MobiDB-lite"/>
    </source>
</evidence>
<accession>A0A0D9QG04</accession>
<feature type="region of interest" description="Disordered" evidence="1">
    <location>
        <begin position="354"/>
        <end position="378"/>
    </location>
</feature>
<dbReference type="Proteomes" id="UP000054561">
    <property type="component" value="Unassembled WGS sequence"/>
</dbReference>
<dbReference type="EMBL" id="KQ001707">
    <property type="protein sequence ID" value="KJP85918.1"/>
    <property type="molecule type" value="Genomic_DNA"/>
</dbReference>
<feature type="region of interest" description="Disordered" evidence="1">
    <location>
        <begin position="529"/>
        <end position="583"/>
    </location>
</feature>
<reference evidence="2 3" key="1">
    <citation type="submission" date="2014-03" db="EMBL/GenBank/DDBJ databases">
        <title>The Genome Sequence of Plasmodium fragile nilgiri.</title>
        <authorList>
            <consortium name="The Broad Institute Genomics Platform"/>
            <consortium name="The Broad Institute Genome Sequencing Center for Infectious Disease"/>
            <person name="Neafsey D."/>
            <person name="Duraisingh M."/>
            <person name="Young S.K."/>
            <person name="Zeng Q."/>
            <person name="Gargeya S."/>
            <person name="Abouelleil A."/>
            <person name="Alvarado L."/>
            <person name="Chapman S.B."/>
            <person name="Gainer-Dewar J."/>
            <person name="Goldberg J."/>
            <person name="Griggs A."/>
            <person name="Gujja S."/>
            <person name="Hansen M."/>
            <person name="Howarth C."/>
            <person name="Imamovic A."/>
            <person name="Larimer J."/>
            <person name="Pearson M."/>
            <person name="Poon T.W."/>
            <person name="Priest M."/>
            <person name="Roberts A."/>
            <person name="Saif S."/>
            <person name="Shea T."/>
            <person name="Sykes S."/>
            <person name="Wortman J."/>
            <person name="Nusbaum C."/>
            <person name="Birren B."/>
        </authorList>
    </citation>
    <scope>NUCLEOTIDE SEQUENCE [LARGE SCALE GENOMIC DNA]</scope>
    <source>
        <strain evidence="3">nilgiri</strain>
    </source>
</reference>
<name>A0A0D9QG04_PLAFR</name>
<feature type="region of interest" description="Disordered" evidence="1">
    <location>
        <begin position="74"/>
        <end position="115"/>
    </location>
</feature>